<dbReference type="EMBL" id="BMKK01000003">
    <property type="protein sequence ID" value="GGD54529.1"/>
    <property type="molecule type" value="Genomic_DNA"/>
</dbReference>
<gene>
    <name evidence="1" type="ORF">GCM10011514_18340</name>
</gene>
<accession>A0A916YQ10</accession>
<evidence type="ECO:0000313" key="1">
    <source>
        <dbReference type="EMBL" id="GGD54529.1"/>
    </source>
</evidence>
<evidence type="ECO:0000313" key="2">
    <source>
        <dbReference type="Proteomes" id="UP000609064"/>
    </source>
</evidence>
<keyword evidence="2" id="KW-1185">Reference proteome</keyword>
<comment type="caution">
    <text evidence="1">The sequence shown here is derived from an EMBL/GenBank/DDBJ whole genome shotgun (WGS) entry which is preliminary data.</text>
</comment>
<dbReference type="AlphaFoldDB" id="A0A916YQ10"/>
<sequence>MKEVTELSKIEPNSTNYEVKEEALLLGFLKTKPIYEVEVIELEAQKHVRYFSHIKGAILLNIDFVFPENDSRTNFDLTERVEIKGNPLLIAYFASILKKAHLQTFENLRKKLKTSK</sequence>
<dbReference type="RefSeq" id="WP_188765763.1">
    <property type="nucleotide sequence ID" value="NZ_BMKK01000003.1"/>
</dbReference>
<proteinExistence type="predicted"/>
<organism evidence="1 2">
    <name type="scientific">Emticicia aquatilis</name>
    <dbReference type="NCBI Taxonomy" id="1537369"/>
    <lineage>
        <taxon>Bacteria</taxon>
        <taxon>Pseudomonadati</taxon>
        <taxon>Bacteroidota</taxon>
        <taxon>Cytophagia</taxon>
        <taxon>Cytophagales</taxon>
        <taxon>Leadbetterellaceae</taxon>
        <taxon>Emticicia</taxon>
    </lineage>
</organism>
<dbReference type="Proteomes" id="UP000609064">
    <property type="component" value="Unassembled WGS sequence"/>
</dbReference>
<reference evidence="1" key="2">
    <citation type="submission" date="2020-09" db="EMBL/GenBank/DDBJ databases">
        <authorList>
            <person name="Sun Q."/>
            <person name="Zhou Y."/>
        </authorList>
    </citation>
    <scope>NUCLEOTIDE SEQUENCE</scope>
    <source>
        <strain evidence="1">CGMCC 1.15958</strain>
    </source>
</reference>
<protein>
    <submittedName>
        <fullName evidence="1">Uncharacterized protein</fullName>
    </submittedName>
</protein>
<reference evidence="1" key="1">
    <citation type="journal article" date="2014" name="Int. J. Syst. Evol. Microbiol.">
        <title>Complete genome sequence of Corynebacterium casei LMG S-19264T (=DSM 44701T), isolated from a smear-ripened cheese.</title>
        <authorList>
            <consortium name="US DOE Joint Genome Institute (JGI-PGF)"/>
            <person name="Walter F."/>
            <person name="Albersmeier A."/>
            <person name="Kalinowski J."/>
            <person name="Ruckert C."/>
        </authorList>
    </citation>
    <scope>NUCLEOTIDE SEQUENCE</scope>
    <source>
        <strain evidence="1">CGMCC 1.15958</strain>
    </source>
</reference>
<name>A0A916YQ10_9BACT</name>